<evidence type="ECO:0008006" key="7">
    <source>
        <dbReference type="Google" id="ProtNLM"/>
    </source>
</evidence>
<evidence type="ECO:0000256" key="1">
    <source>
        <dbReference type="ARBA" id="ARBA00004141"/>
    </source>
</evidence>
<organism evidence="6">
    <name type="scientific">marine metagenome</name>
    <dbReference type="NCBI Taxonomy" id="408172"/>
    <lineage>
        <taxon>unclassified sequences</taxon>
        <taxon>metagenomes</taxon>
        <taxon>ecological metagenomes</taxon>
    </lineage>
</organism>
<keyword evidence="4 5" id="KW-0472">Membrane</keyword>
<feature type="transmembrane region" description="Helical" evidence="5">
    <location>
        <begin position="48"/>
        <end position="73"/>
    </location>
</feature>
<dbReference type="AlphaFoldDB" id="A0A382CNH0"/>
<proteinExistence type="predicted"/>
<dbReference type="GO" id="GO:0016020">
    <property type="term" value="C:membrane"/>
    <property type="evidence" value="ECO:0007669"/>
    <property type="project" value="UniProtKB-SubCell"/>
</dbReference>
<gene>
    <name evidence="6" type="ORF">METZ01_LOCUS179701</name>
</gene>
<evidence type="ECO:0000256" key="2">
    <source>
        <dbReference type="ARBA" id="ARBA00022692"/>
    </source>
</evidence>
<accession>A0A382CNH0</accession>
<comment type="subcellular location">
    <subcellularLocation>
        <location evidence="1">Membrane</location>
        <topology evidence="1">Multi-pass membrane protein</topology>
    </subcellularLocation>
</comment>
<evidence type="ECO:0000313" key="6">
    <source>
        <dbReference type="EMBL" id="SVB26847.1"/>
    </source>
</evidence>
<reference evidence="6" key="1">
    <citation type="submission" date="2018-05" db="EMBL/GenBank/DDBJ databases">
        <authorList>
            <person name="Lanie J.A."/>
            <person name="Ng W.-L."/>
            <person name="Kazmierczak K.M."/>
            <person name="Andrzejewski T.M."/>
            <person name="Davidsen T.M."/>
            <person name="Wayne K.J."/>
            <person name="Tettelin H."/>
            <person name="Glass J.I."/>
            <person name="Rusch D."/>
            <person name="Podicherti R."/>
            <person name="Tsui H.-C.T."/>
            <person name="Winkler M.E."/>
        </authorList>
    </citation>
    <scope>NUCLEOTIDE SEQUENCE</scope>
</reference>
<dbReference type="InterPro" id="IPR035906">
    <property type="entry name" value="MetI-like_sf"/>
</dbReference>
<sequence>MYNKYNYSVLGFFCLILLLPFIGIFSKITYDLESIIEFLTNSYTHRIIYFSLYQAFLSAFISCLLAIPFTLALNRHKNLKIVKIIISLCGFS</sequence>
<dbReference type="EMBL" id="UINC01035056">
    <property type="protein sequence ID" value="SVB26847.1"/>
    <property type="molecule type" value="Genomic_DNA"/>
</dbReference>
<keyword evidence="3 5" id="KW-1133">Transmembrane helix</keyword>
<feature type="transmembrane region" description="Helical" evidence="5">
    <location>
        <begin position="7"/>
        <end position="28"/>
    </location>
</feature>
<keyword evidence="2 5" id="KW-0812">Transmembrane</keyword>
<feature type="non-terminal residue" evidence="6">
    <location>
        <position position="92"/>
    </location>
</feature>
<dbReference type="Gene3D" id="1.10.3720.10">
    <property type="entry name" value="MetI-like"/>
    <property type="match status" value="1"/>
</dbReference>
<evidence type="ECO:0000256" key="5">
    <source>
        <dbReference type="SAM" id="Phobius"/>
    </source>
</evidence>
<evidence type="ECO:0000256" key="4">
    <source>
        <dbReference type="ARBA" id="ARBA00023136"/>
    </source>
</evidence>
<protein>
    <recommendedName>
        <fullName evidence="7">ABC transmembrane type-1 domain-containing protein</fullName>
    </recommendedName>
</protein>
<name>A0A382CNH0_9ZZZZ</name>
<evidence type="ECO:0000256" key="3">
    <source>
        <dbReference type="ARBA" id="ARBA00022989"/>
    </source>
</evidence>
<dbReference type="SUPFAM" id="SSF161098">
    <property type="entry name" value="MetI-like"/>
    <property type="match status" value="1"/>
</dbReference>